<dbReference type="GO" id="GO:0006508">
    <property type="term" value="P:proteolysis"/>
    <property type="evidence" value="ECO:0007669"/>
    <property type="project" value="TreeGrafter"/>
</dbReference>
<dbReference type="EMBL" id="LR590481">
    <property type="protein sequence ID" value="VTQ92041.1"/>
    <property type="molecule type" value="Genomic_DNA"/>
</dbReference>
<organism evidence="9 10">
    <name type="scientific">Hathewaya histolytica</name>
    <name type="common">Clostridium histolyticum</name>
    <dbReference type="NCBI Taxonomy" id="1498"/>
    <lineage>
        <taxon>Bacteria</taxon>
        <taxon>Bacillati</taxon>
        <taxon>Bacillota</taxon>
        <taxon>Clostridia</taxon>
        <taxon>Eubacteriales</taxon>
        <taxon>Clostridiaceae</taxon>
        <taxon>Hathewaya</taxon>
    </lineage>
</organism>
<evidence type="ECO:0000259" key="8">
    <source>
        <dbReference type="SMART" id="SM01011"/>
    </source>
</evidence>
<comment type="catalytic activity">
    <reaction evidence="1">
        <text>Release of any N-terminal amino acid, including proline, that is linked to proline, even from a dipeptide or tripeptide.</text>
        <dbReference type="EC" id="3.4.11.9"/>
    </reaction>
</comment>
<dbReference type="Gene3D" id="3.90.230.10">
    <property type="entry name" value="Creatinase/methionine aminopeptidase superfamily"/>
    <property type="match status" value="1"/>
</dbReference>
<dbReference type="Proteomes" id="UP000308489">
    <property type="component" value="Chromosome 1"/>
</dbReference>
<gene>
    <name evidence="9" type="primary">pepP</name>
    <name evidence="9" type="ORF">NCTC503_01895</name>
</gene>
<reference evidence="9 10" key="1">
    <citation type="submission" date="2019-05" db="EMBL/GenBank/DDBJ databases">
        <authorList>
            <consortium name="Pathogen Informatics"/>
        </authorList>
    </citation>
    <scope>NUCLEOTIDE SEQUENCE [LARGE SCALE GENOMIC DNA]</scope>
    <source>
        <strain evidence="9 10">NCTC503</strain>
    </source>
</reference>
<evidence type="ECO:0000256" key="4">
    <source>
        <dbReference type="ARBA" id="ARBA00012574"/>
    </source>
</evidence>
<dbReference type="GO" id="GO:0030145">
    <property type="term" value="F:manganese ion binding"/>
    <property type="evidence" value="ECO:0007669"/>
    <property type="project" value="InterPro"/>
</dbReference>
<dbReference type="GO" id="GO:0070006">
    <property type="term" value="F:metalloaminopeptidase activity"/>
    <property type="evidence" value="ECO:0007669"/>
    <property type="project" value="InterPro"/>
</dbReference>
<evidence type="ECO:0000313" key="10">
    <source>
        <dbReference type="Proteomes" id="UP000308489"/>
    </source>
</evidence>
<evidence type="ECO:0000256" key="3">
    <source>
        <dbReference type="ARBA" id="ARBA00008766"/>
    </source>
</evidence>
<name>A0A4U9RL31_HATHI</name>
<dbReference type="SUPFAM" id="SSF55920">
    <property type="entry name" value="Creatinase/aminopeptidase"/>
    <property type="match status" value="1"/>
</dbReference>
<dbReference type="Gene3D" id="3.40.350.10">
    <property type="entry name" value="Creatinase/prolidase N-terminal domain"/>
    <property type="match status" value="1"/>
</dbReference>
<feature type="domain" description="Aminopeptidase P N-terminal" evidence="8">
    <location>
        <begin position="1"/>
        <end position="136"/>
    </location>
</feature>
<evidence type="ECO:0000256" key="1">
    <source>
        <dbReference type="ARBA" id="ARBA00001424"/>
    </source>
</evidence>
<evidence type="ECO:0000256" key="2">
    <source>
        <dbReference type="ARBA" id="ARBA00001936"/>
    </source>
</evidence>
<proteinExistence type="inferred from homology"/>
<dbReference type="PANTHER" id="PTHR43226:SF4">
    <property type="entry name" value="XAA-PRO AMINOPEPTIDASE 3"/>
    <property type="match status" value="1"/>
</dbReference>
<evidence type="ECO:0000256" key="6">
    <source>
        <dbReference type="ARBA" id="ARBA00022801"/>
    </source>
</evidence>
<keyword evidence="9" id="KW-0645">Protease</keyword>
<keyword evidence="6 9" id="KW-0378">Hydrolase</keyword>
<dbReference type="EC" id="3.4.11.9" evidence="4"/>
<sequence>MNKEFFIKNRKRLSEQLEDNSVVVLFAGDAPYKSADYKYSWVQNRNFYYITGFPREKAIFMLIKMGGQVTESLYIERQDPVMARWVGERISAEEAQEITGIDNIKYLDQFQDAFGRVGVRLGLEDIYLDLERQEYGIRKTEAQEFSEEIIRKYPHFNIKNVYNKIADLRLVKTEEEIELIKKAIEITKEGIYNMWSNAKPGMMEYELEAYFDYSLKKNGVTFTAFNTIIGSGHNGTVLHYEDNNCKVEDNTLVLLDLGAQHKLYNGDISRTFPANGKFTERQKAVYNAVLRAQKAIEAAVKPGVLWRDINELSKKELAKGCMELGLIKEESELINYYFHTFGHHLGLDTHDVGDYNIPLKPGMVLTNEPGLYIAEESIGIRIEDDLLVTEDGCINLSKDIIKEVDEIEEFMAKAKENHK</sequence>
<evidence type="ECO:0000313" key="9">
    <source>
        <dbReference type="EMBL" id="VTQ92041.1"/>
    </source>
</evidence>
<dbReference type="InterPro" id="IPR052433">
    <property type="entry name" value="X-Pro_dipept-like"/>
</dbReference>
<keyword evidence="10" id="KW-1185">Reference proteome</keyword>
<comment type="cofactor">
    <cofactor evidence="2">
        <name>Mn(2+)</name>
        <dbReference type="ChEBI" id="CHEBI:29035"/>
    </cofactor>
</comment>
<dbReference type="Pfam" id="PF05195">
    <property type="entry name" value="AMP_N"/>
    <property type="match status" value="1"/>
</dbReference>
<dbReference type="PANTHER" id="PTHR43226">
    <property type="entry name" value="XAA-PRO AMINOPEPTIDASE 3"/>
    <property type="match status" value="1"/>
</dbReference>
<accession>A0A4U9RL31</accession>
<comment type="similarity">
    <text evidence="3">Belongs to the peptidase M24B family.</text>
</comment>
<keyword evidence="5" id="KW-0479">Metal-binding</keyword>
<dbReference type="RefSeq" id="WP_138210488.1">
    <property type="nucleotide sequence ID" value="NZ_CBCRUQ010000003.1"/>
</dbReference>
<evidence type="ECO:0000256" key="7">
    <source>
        <dbReference type="ARBA" id="ARBA00023211"/>
    </source>
</evidence>
<dbReference type="KEGG" id="hhw:NCTC503_01895"/>
<dbReference type="InterPro" id="IPR029149">
    <property type="entry name" value="Creatin/AminoP/Spt16_N"/>
</dbReference>
<keyword evidence="9" id="KW-0031">Aminopeptidase</keyword>
<dbReference type="AlphaFoldDB" id="A0A4U9RL31"/>
<dbReference type="InterPro" id="IPR000994">
    <property type="entry name" value="Pept_M24"/>
</dbReference>
<dbReference type="SMART" id="SM01011">
    <property type="entry name" value="AMP_N"/>
    <property type="match status" value="1"/>
</dbReference>
<keyword evidence="7" id="KW-0464">Manganese</keyword>
<evidence type="ECO:0000256" key="5">
    <source>
        <dbReference type="ARBA" id="ARBA00022723"/>
    </source>
</evidence>
<dbReference type="InterPro" id="IPR036005">
    <property type="entry name" value="Creatinase/aminopeptidase-like"/>
</dbReference>
<protein>
    <recommendedName>
        <fullName evidence="4">Xaa-Pro aminopeptidase</fullName>
        <ecNumber evidence="4">3.4.11.9</ecNumber>
    </recommendedName>
</protein>
<dbReference type="Pfam" id="PF00557">
    <property type="entry name" value="Peptidase_M24"/>
    <property type="match status" value="1"/>
</dbReference>
<dbReference type="InterPro" id="IPR007865">
    <property type="entry name" value="Aminopep_P_N"/>
</dbReference>
<dbReference type="SUPFAM" id="SSF53092">
    <property type="entry name" value="Creatinase/prolidase N-terminal domain"/>
    <property type="match status" value="1"/>
</dbReference>
<dbReference type="OrthoDB" id="9806388at2"/>
<dbReference type="CDD" id="cd01087">
    <property type="entry name" value="Prolidase"/>
    <property type="match status" value="1"/>
</dbReference>
<dbReference type="GO" id="GO:0005829">
    <property type="term" value="C:cytosol"/>
    <property type="evidence" value="ECO:0007669"/>
    <property type="project" value="TreeGrafter"/>
</dbReference>